<feature type="chain" id="PRO_5021951623" description="DUF2946 family protein" evidence="2">
    <location>
        <begin position="21"/>
        <end position="125"/>
    </location>
</feature>
<evidence type="ECO:0000313" key="3">
    <source>
        <dbReference type="EMBL" id="TWH64595.1"/>
    </source>
</evidence>
<evidence type="ECO:0000313" key="4">
    <source>
        <dbReference type="Proteomes" id="UP000319627"/>
    </source>
</evidence>
<keyword evidence="4" id="KW-1185">Reference proteome</keyword>
<dbReference type="EMBL" id="VLKG01000008">
    <property type="protein sequence ID" value="TWH64595.1"/>
    <property type="molecule type" value="Genomic_DNA"/>
</dbReference>
<feature type="signal peptide" evidence="2">
    <location>
        <begin position="1"/>
        <end position="20"/>
    </location>
</feature>
<evidence type="ECO:0000256" key="1">
    <source>
        <dbReference type="SAM" id="MobiDB-lite"/>
    </source>
</evidence>
<evidence type="ECO:0000256" key="2">
    <source>
        <dbReference type="SAM" id="SignalP"/>
    </source>
</evidence>
<comment type="caution">
    <text evidence="3">The sequence shown here is derived from an EMBL/GenBank/DDBJ whole genome shotgun (WGS) entry which is preliminary data.</text>
</comment>
<feature type="region of interest" description="Disordered" evidence="1">
    <location>
        <begin position="41"/>
        <end position="66"/>
    </location>
</feature>
<organism evidence="3 4">
    <name type="scientific">Azomonas agilis</name>
    <dbReference type="NCBI Taxonomy" id="116849"/>
    <lineage>
        <taxon>Bacteria</taxon>
        <taxon>Pseudomonadati</taxon>
        <taxon>Pseudomonadota</taxon>
        <taxon>Gammaproteobacteria</taxon>
        <taxon>Pseudomonadales</taxon>
        <taxon>Pseudomonadaceae</taxon>
        <taxon>Azomonas</taxon>
    </lineage>
</organism>
<reference evidence="3 4" key="1">
    <citation type="submission" date="2019-07" db="EMBL/GenBank/DDBJ databases">
        <title>Genomic Encyclopedia of Type Strains, Phase I: the one thousand microbial genomes (KMG-I) project.</title>
        <authorList>
            <person name="Kyrpides N."/>
        </authorList>
    </citation>
    <scope>NUCLEOTIDE SEQUENCE [LARGE SCALE GENOMIC DNA]</scope>
    <source>
        <strain evidence="3 4">DSM 375</strain>
    </source>
</reference>
<keyword evidence="2" id="KW-0732">Signal</keyword>
<dbReference type="OrthoDB" id="6717343at2"/>
<proteinExistence type="predicted"/>
<gene>
    <name evidence="3" type="ORF">LX59_02265</name>
</gene>
<dbReference type="Proteomes" id="UP000319627">
    <property type="component" value="Unassembled WGS sequence"/>
</dbReference>
<dbReference type="AlphaFoldDB" id="A0A562I1P5"/>
<accession>A0A562I1P5</accession>
<protein>
    <recommendedName>
        <fullName evidence="5">DUF2946 family protein</fullName>
    </recommendedName>
</protein>
<dbReference type="RefSeq" id="WP_144571965.1">
    <property type="nucleotide sequence ID" value="NZ_VLKG01000008.1"/>
</dbReference>
<name>A0A562I1P5_9GAMM</name>
<evidence type="ECO:0008006" key="5">
    <source>
        <dbReference type="Google" id="ProtNLM"/>
    </source>
</evidence>
<sequence length="125" mass="13904">MRRWVSLLLLIMLPLQSNWAALSAFCQHEQGVQANHIGHHLHQHSDSDEVAEASDPQQSHKHTTSIHGDCSSCLITLLSLPVQDGFLVVLNRFRLAPEQTPPNTLFRPATPPERPDRALALHLAA</sequence>